<dbReference type="InterPro" id="IPR001128">
    <property type="entry name" value="Cyt_P450"/>
</dbReference>
<dbReference type="GO" id="GO:0004497">
    <property type="term" value="F:monooxygenase activity"/>
    <property type="evidence" value="ECO:0007669"/>
    <property type="project" value="InterPro"/>
</dbReference>
<dbReference type="PRINTS" id="PR00463">
    <property type="entry name" value="EP450I"/>
</dbReference>
<feature type="chain" id="PRO_5016883344" description="Guanylate kinase-like domain-containing protein" evidence="3">
    <location>
        <begin position="27"/>
        <end position="1175"/>
    </location>
</feature>
<keyword evidence="1" id="KW-0349">Heme</keyword>
<protein>
    <recommendedName>
        <fullName evidence="4">Guanylate kinase-like domain-containing protein</fullName>
    </recommendedName>
</protein>
<reference evidence="5 6" key="1">
    <citation type="journal article" date="2015" name="BMC Genomics">
        <title>Insights from the genome of Ophiocordyceps polyrhachis-furcata to pathogenicity and host specificity in insect fungi.</title>
        <authorList>
            <person name="Wichadakul D."/>
            <person name="Kobmoo N."/>
            <person name="Ingsriswang S."/>
            <person name="Tangphatsornruang S."/>
            <person name="Chantasingh D."/>
            <person name="Luangsa-ard J.J."/>
            <person name="Eurwilaichitr L."/>
        </authorList>
    </citation>
    <scope>NUCLEOTIDE SEQUENCE [LARGE SCALE GENOMIC DNA]</scope>
    <source>
        <strain evidence="5 6">BCC 54312</strain>
    </source>
</reference>
<dbReference type="GO" id="GO:0020037">
    <property type="term" value="F:heme binding"/>
    <property type="evidence" value="ECO:0007669"/>
    <property type="project" value="InterPro"/>
</dbReference>
<gene>
    <name evidence="5" type="ORF">L249_7948</name>
</gene>
<dbReference type="EMBL" id="LKCN02000005">
    <property type="protein sequence ID" value="RCI13739.1"/>
    <property type="molecule type" value="Genomic_DNA"/>
</dbReference>
<feature type="binding site" description="axial binding residue" evidence="1">
    <location>
        <position position="403"/>
    </location>
    <ligand>
        <name>heme</name>
        <dbReference type="ChEBI" id="CHEBI:30413"/>
    </ligand>
    <ligandPart>
        <name>Fe</name>
        <dbReference type="ChEBI" id="CHEBI:18248"/>
    </ligandPart>
</feature>
<feature type="compositionally biased region" description="Low complexity" evidence="2">
    <location>
        <begin position="631"/>
        <end position="643"/>
    </location>
</feature>
<evidence type="ECO:0000313" key="5">
    <source>
        <dbReference type="EMBL" id="RCI13739.1"/>
    </source>
</evidence>
<comment type="cofactor">
    <cofactor evidence="1">
        <name>heme</name>
        <dbReference type="ChEBI" id="CHEBI:30413"/>
    </cofactor>
</comment>
<proteinExistence type="predicted"/>
<feature type="compositionally biased region" description="Basic and acidic residues" evidence="2">
    <location>
        <begin position="707"/>
        <end position="719"/>
    </location>
</feature>
<dbReference type="PROSITE" id="PS50052">
    <property type="entry name" value="GUANYLATE_KINASE_2"/>
    <property type="match status" value="1"/>
</dbReference>
<keyword evidence="6" id="KW-1185">Reference proteome</keyword>
<dbReference type="InterPro" id="IPR002401">
    <property type="entry name" value="Cyt_P450_E_grp-I"/>
</dbReference>
<feature type="compositionally biased region" description="Basic and acidic residues" evidence="2">
    <location>
        <begin position="615"/>
        <end position="630"/>
    </location>
</feature>
<sequence>MLVGSPLFILAILGLLLLVWLIRCLASPLRHVPGPPLSPFTSLGLRWRELGARRTAYIHRLHQQYGPIVRLAPDQVSFTSWPALKEIYCSGGSGYDKSDFYDMFKIFGRRTMFTMLNRADVSDGVVVLPLAERLTPGDQHAKRKRIIADRYSSSNVMRGLAIQGIQRRSRTFLRRCASASQSRTSDIFQVTSDDSIKTHHYPILHWLFARLLFWFAKPREVPLVDDYVLSATQGGDVAPFTLLNRLRDKSDLVDSTDMAAECLDHMVAGIDTTGDSLCFLMWELSQPRSLVFQRRLTDELRDKSGIPTEQLPFLDAVVCEALRCYPAIPMSLPRLVPPGGRFIDGVWLPAQTVVSCQPYSVHRINEDIFPEPDVFNPDRWLEPERDADRRRLLFAFSNGGRGCVGKQDLLRQLLDEAPQTSSIEPALNQSDFENLFGRVAESLASDGDASRSREAAKTHQFAIIETAARDVFDRLIASTPIESPEFVKMWHLLDILSLLSDNGQCDPALLFWLVEVLLDSQTIAGCRTIFDYLESRRERIMAKHFKQKNLVILRSCNELLRRLSRAEDTAFCGRVFIFMFQSFPLGDRSSVNLRGEFHVENVTNYEVSVPTAEGSKMDLDSQEAPKDSTDAKAATKTAASGASKAQKAFDPDSLYVSFWSLQESFSQPLKLFEPEHLARFKSNLEATVKAFQATHNNDGPHASKSTDGAKRDSRRKKEEDAADDGPETFNPKYLTSRDLFELEISDLSLRRHVLVQALIIIDFVLSLSPAAKEKLAGANASNKSVMYNDGFDDENIKWANDMKATISDYLKRGSDGPYFYRMVETVLARDKNWVSWKMASCPPIQREPVSWQTFNEAKENAQRLATTKRLRPTPLNAVNMDFIREDHFSRNLDLRRDPARYQLPDLNSFKQGIADDDFEIATAKDEETRSLATARKASKTWRALRLASTFKLAAFDKIDDDDDISRLFDDLPDSDDEVDEVGSWDEADLPDNRDPVVIAAAPGVDAESLTGLLAHHSRGFLAPVVRHAAREAREGEVNGRDFHFVAKLDFNQLRDGDRFIEYGESEGVDYGTSFSAVDAAVETGKVPLIVLNVESAQFARDMDFAARYVYVTHAQDEPIAGSYDKVMVASDPMQVVDGMMAYVFGMERYPDEADGDASMADAQTERPVGEDADDA</sequence>
<accession>A0A367LH64</accession>
<dbReference type="STRING" id="1330021.A0A367LH64"/>
<evidence type="ECO:0000256" key="2">
    <source>
        <dbReference type="SAM" id="MobiDB-lite"/>
    </source>
</evidence>
<evidence type="ECO:0000259" key="4">
    <source>
        <dbReference type="PROSITE" id="PS50052"/>
    </source>
</evidence>
<keyword evidence="1" id="KW-0479">Metal-binding</keyword>
<feature type="signal peptide" evidence="3">
    <location>
        <begin position="1"/>
        <end position="26"/>
    </location>
</feature>
<dbReference type="InterPro" id="IPR021861">
    <property type="entry name" value="THO_THOC1"/>
</dbReference>
<dbReference type="OrthoDB" id="10257415at2759"/>
<feature type="region of interest" description="Disordered" evidence="2">
    <location>
        <begin position="613"/>
        <end position="643"/>
    </location>
</feature>
<name>A0A367LH64_9HYPO</name>
<dbReference type="SMART" id="SM00072">
    <property type="entry name" value="GuKc"/>
    <property type="match status" value="1"/>
</dbReference>
<evidence type="ECO:0000313" key="6">
    <source>
        <dbReference type="Proteomes" id="UP000253664"/>
    </source>
</evidence>
<dbReference type="SUPFAM" id="SSF48264">
    <property type="entry name" value="Cytochrome P450"/>
    <property type="match status" value="1"/>
</dbReference>
<evidence type="ECO:0000256" key="1">
    <source>
        <dbReference type="PIRSR" id="PIRSR602401-1"/>
    </source>
</evidence>
<dbReference type="GO" id="GO:0016705">
    <property type="term" value="F:oxidoreductase activity, acting on paired donors, with incorporation or reduction of molecular oxygen"/>
    <property type="evidence" value="ECO:0007669"/>
    <property type="project" value="InterPro"/>
</dbReference>
<dbReference type="GO" id="GO:0000445">
    <property type="term" value="C:THO complex part of transcription export complex"/>
    <property type="evidence" value="ECO:0007669"/>
    <property type="project" value="TreeGrafter"/>
</dbReference>
<comment type="caution">
    <text evidence="5">The sequence shown here is derived from an EMBL/GenBank/DDBJ whole genome shotgun (WGS) entry which is preliminary data.</text>
</comment>
<keyword evidence="1" id="KW-0408">Iron</keyword>
<dbReference type="PANTHER" id="PTHR13265:SF0">
    <property type="entry name" value="HPR1"/>
    <property type="match status" value="1"/>
</dbReference>
<organism evidence="5 6">
    <name type="scientific">Ophiocordyceps polyrhachis-furcata BCC 54312</name>
    <dbReference type="NCBI Taxonomy" id="1330021"/>
    <lineage>
        <taxon>Eukaryota</taxon>
        <taxon>Fungi</taxon>
        <taxon>Dikarya</taxon>
        <taxon>Ascomycota</taxon>
        <taxon>Pezizomycotina</taxon>
        <taxon>Sordariomycetes</taxon>
        <taxon>Hypocreomycetidae</taxon>
        <taxon>Hypocreales</taxon>
        <taxon>Ophiocordycipitaceae</taxon>
        <taxon>Ophiocordyceps</taxon>
    </lineage>
</organism>
<dbReference type="InterPro" id="IPR008145">
    <property type="entry name" value="GK/Ca_channel_bsu"/>
</dbReference>
<dbReference type="Pfam" id="PF00625">
    <property type="entry name" value="Guanylate_kin"/>
    <property type="match status" value="1"/>
</dbReference>
<feature type="region of interest" description="Disordered" evidence="2">
    <location>
        <begin position="1153"/>
        <end position="1175"/>
    </location>
</feature>
<dbReference type="GO" id="GO:0006406">
    <property type="term" value="P:mRNA export from nucleus"/>
    <property type="evidence" value="ECO:0007669"/>
    <property type="project" value="TreeGrafter"/>
</dbReference>
<dbReference type="InterPro" id="IPR036396">
    <property type="entry name" value="Cyt_P450_sf"/>
</dbReference>
<dbReference type="Proteomes" id="UP000253664">
    <property type="component" value="Unassembled WGS sequence"/>
</dbReference>
<dbReference type="SUPFAM" id="SSF52540">
    <property type="entry name" value="P-loop containing nucleoside triphosphate hydrolases"/>
    <property type="match status" value="1"/>
</dbReference>
<evidence type="ECO:0000256" key="3">
    <source>
        <dbReference type="SAM" id="SignalP"/>
    </source>
</evidence>
<dbReference type="Gene3D" id="3.40.50.300">
    <property type="entry name" value="P-loop containing nucleotide triphosphate hydrolases"/>
    <property type="match status" value="1"/>
</dbReference>
<feature type="region of interest" description="Disordered" evidence="2">
    <location>
        <begin position="693"/>
        <end position="730"/>
    </location>
</feature>
<dbReference type="Pfam" id="PF00067">
    <property type="entry name" value="p450"/>
    <property type="match status" value="1"/>
</dbReference>
<keyword evidence="3" id="KW-0732">Signal</keyword>
<dbReference type="GO" id="GO:0005506">
    <property type="term" value="F:iron ion binding"/>
    <property type="evidence" value="ECO:0007669"/>
    <property type="project" value="InterPro"/>
</dbReference>
<dbReference type="InterPro" id="IPR027417">
    <property type="entry name" value="P-loop_NTPase"/>
</dbReference>
<feature type="domain" description="Guanylate kinase-like" evidence="4">
    <location>
        <begin position="993"/>
        <end position="1175"/>
    </location>
</feature>
<dbReference type="AlphaFoldDB" id="A0A367LH64"/>
<dbReference type="Pfam" id="PF11957">
    <property type="entry name" value="efThoc1"/>
    <property type="match status" value="1"/>
</dbReference>
<dbReference type="PANTHER" id="PTHR13265">
    <property type="entry name" value="THO COMPLEX SUBUNIT 1"/>
    <property type="match status" value="1"/>
</dbReference>
<dbReference type="InterPro" id="IPR008144">
    <property type="entry name" value="Guanylate_kin-like_dom"/>
</dbReference>
<dbReference type="Gene3D" id="1.10.630.10">
    <property type="entry name" value="Cytochrome P450"/>
    <property type="match status" value="1"/>
</dbReference>